<feature type="region of interest" description="Disordered" evidence="1">
    <location>
        <begin position="17"/>
        <end position="648"/>
    </location>
</feature>
<evidence type="ECO:0000256" key="1">
    <source>
        <dbReference type="SAM" id="MobiDB-lite"/>
    </source>
</evidence>
<dbReference type="InterPro" id="IPR036691">
    <property type="entry name" value="Endo/exonu/phosph_ase_sf"/>
</dbReference>
<dbReference type="SMART" id="SM00320">
    <property type="entry name" value="WD40"/>
    <property type="match status" value="3"/>
</dbReference>
<gene>
    <name evidence="3" type="ORF">K435DRAFT_784147</name>
</gene>
<dbReference type="GO" id="GO:0004439">
    <property type="term" value="F:phosphatidylinositol-4,5-bisphosphate 5-phosphatase activity"/>
    <property type="evidence" value="ECO:0007669"/>
    <property type="project" value="TreeGrafter"/>
</dbReference>
<feature type="compositionally biased region" description="Acidic residues" evidence="1">
    <location>
        <begin position="571"/>
        <end position="596"/>
    </location>
</feature>
<proteinExistence type="predicted"/>
<dbReference type="OrthoDB" id="2248459at2759"/>
<feature type="compositionally biased region" description="Pro residues" evidence="1">
    <location>
        <begin position="438"/>
        <end position="447"/>
    </location>
</feature>
<dbReference type="Pfam" id="PF22669">
    <property type="entry name" value="Exo_endo_phos2"/>
    <property type="match status" value="1"/>
</dbReference>
<feature type="domain" description="Inositol polyphosphate-related phosphatase" evidence="2">
    <location>
        <begin position="1099"/>
        <end position="1486"/>
    </location>
</feature>
<feature type="compositionally biased region" description="Low complexity" evidence="1">
    <location>
        <begin position="241"/>
        <end position="257"/>
    </location>
</feature>
<dbReference type="InterPro" id="IPR001680">
    <property type="entry name" value="WD40_rpt"/>
</dbReference>
<feature type="compositionally biased region" description="Low complexity" evidence="1">
    <location>
        <begin position="557"/>
        <end position="570"/>
    </location>
</feature>
<dbReference type="PANTHER" id="PTHR11200:SF240">
    <property type="entry name" value="INOSITOL POLYPHOSPHATE 5-PHOSPHATASE C9G1.10C-RELATED"/>
    <property type="match status" value="1"/>
</dbReference>
<dbReference type="SUPFAM" id="SSF56219">
    <property type="entry name" value="DNase I-like"/>
    <property type="match status" value="1"/>
</dbReference>
<dbReference type="InterPro" id="IPR015943">
    <property type="entry name" value="WD40/YVTN_repeat-like_dom_sf"/>
</dbReference>
<dbReference type="InterPro" id="IPR000300">
    <property type="entry name" value="IPPc"/>
</dbReference>
<evidence type="ECO:0000313" key="4">
    <source>
        <dbReference type="Proteomes" id="UP000297245"/>
    </source>
</evidence>
<feature type="compositionally biased region" description="Low complexity" evidence="1">
    <location>
        <begin position="176"/>
        <end position="196"/>
    </location>
</feature>
<feature type="compositionally biased region" description="Low complexity" evidence="1">
    <location>
        <begin position="30"/>
        <end position="84"/>
    </location>
</feature>
<feature type="compositionally biased region" description="Low complexity" evidence="1">
    <location>
        <begin position="103"/>
        <end position="116"/>
    </location>
</feature>
<dbReference type="Gene3D" id="2.130.10.10">
    <property type="entry name" value="YVTN repeat-like/Quinoprotein amine dehydrogenase"/>
    <property type="match status" value="1"/>
</dbReference>
<dbReference type="SMART" id="SM00128">
    <property type="entry name" value="IPPc"/>
    <property type="match status" value="1"/>
</dbReference>
<feature type="compositionally biased region" description="Low complexity" evidence="1">
    <location>
        <begin position="448"/>
        <end position="469"/>
    </location>
</feature>
<dbReference type="PANTHER" id="PTHR11200">
    <property type="entry name" value="INOSITOL 5-PHOSPHATASE"/>
    <property type="match status" value="1"/>
</dbReference>
<sequence>MDQPEIESSHLDAVKNLRSRFEQLAHNEPPSLSSHRLSTMSTSSSTSSLLVPEPTTPTRPRATSSGDTSSNSTSHHLRSTSSTSDLKGAGTTVRRPPPPPPTSSSRAPSPAPSITSLPSPRGSPMLRPVNSPSMLASPGLRSASGPVPPLTVSSSDQDGEVQTPTAGVAALRNRFLSNQTSPSLSPLLPTSPSSSNKAIGKLNLNSLHHAHSDSTVPTQTHPHLSTKPPVPSRPSKLNAIPHSSPPNAFSAPASPAPLIDFVTNLEDTRQLAPRLPPPRIQTHAHTRTSLPKSNADADDPFGDSDSTSSLESPTVVHASPASTKTGTKTKAPALPARKANPNNNSNPSLVNVSNVSGHKPSLSSSSSRTSSTSESDVFSPVPSNSSSRSSSSLLPPPRHPETPTLSLSPSPIPSFSATPPSSSSTATPGSSSSGTTPPLLPSRPPLPARRATATQVEDILLPSLSSSLPPKLPQRADTSEIPSKPPPPPLATHPSLSGTALYTTNNSSSVVGVTAESPSSVTPATELERKPLGGGKHLPPPTRTIALGDKLPPVRKNNNQGTATTTTGTNGDEDGPVNPQDSEDDEYDDDYDDEEGGGGGGGGGGAGSWAGGKGKGKAGGPGGFLDQLPDATNSSRRPPWLFSSASPGPSSLYSSSSLSFLKYPGPGAGLGRIQVQAYTAACVLVSNYIVVGNGHHVRVFDLGYSVDVPRWDVDTREIGVKDGKVGAMEVRYMGSTPAGGAGGGGGSLKGKGKGKAVSDGGGGGEGPYLWVGLHQGHIFEIDASCGVITGVRHSAHLHPIIYLFKYGASMISIDESGKMLIWGTPAGSGAEGRGGGGVPGSLLSTTPRVMRITEKLDFCKLMGGGCLWTAARSEVHGAGTTSKTPIIRIYDLFPSHTAVPGAGTRSGHAPPGSVAGPIGVGKSVMPYDHVGPVTCATIVSTMEGYVFMGHEEGYITIWDVGGGGRSPYSSSSLDNLGAELPTTYSFAYPKCVEILKISGSDIISMEGVSSRLWIGARSGSISIYDPSVKPWITTTSWIAHPGLPVMKLAVDPFGISSLGRLGVLSVGRDQRIAVWDGLLSQDWVDEELVRNEAKYSNLRDLKILMISWNCDSAKPETLSGSMSGHGLGGGYGGSSGGEPRNFNFLADVLKSVDSPDIISFGFQEVIDLESRRVAAKNVVFGRGDKKKDREMGFSGYVIGSSHHVEFFEEGSQGALLGLSDKVSGAYRRWYDALALAIRLAMPPEQPYSVVFTQSLVGLFSCMFIKHNERSCLRDLAITTVKRGMGGRYGNKVRGIVTRFILQDTSLCFINCHLAAGQHAIRQRNSDIASMLEEKQVFPMAIEPTAYVGGGDGSMVLDHEMVFINGDMNYRIDQRRDAIIAAVRAGEPETMLPHDQLKKEIKYNRGCRLRSFTEGPINFAPTYKYDQRSDEYDTSEKRRAPAWCDRVLWKARAPERVEQLQYRRWEVNVSDHRPISAVFKTTVKNVRHEVRQGVKQEIQMRWAEEQNRILTETKEFYMRQMRL</sequence>
<feature type="compositionally biased region" description="Low complexity" evidence="1">
    <location>
        <begin position="402"/>
        <end position="437"/>
    </location>
</feature>
<dbReference type="SUPFAM" id="SSF50978">
    <property type="entry name" value="WD40 repeat-like"/>
    <property type="match status" value="1"/>
</dbReference>
<dbReference type="InterPro" id="IPR046985">
    <property type="entry name" value="IP5"/>
</dbReference>
<dbReference type="InterPro" id="IPR036322">
    <property type="entry name" value="WD40_repeat_dom_sf"/>
</dbReference>
<feature type="compositionally biased region" description="Low complexity" evidence="1">
    <location>
        <begin position="340"/>
        <end position="393"/>
    </location>
</feature>
<evidence type="ECO:0000313" key="3">
    <source>
        <dbReference type="EMBL" id="THU83524.1"/>
    </source>
</evidence>
<dbReference type="EMBL" id="ML179657">
    <property type="protein sequence ID" value="THU83524.1"/>
    <property type="molecule type" value="Genomic_DNA"/>
</dbReference>
<dbReference type="Proteomes" id="UP000297245">
    <property type="component" value="Unassembled WGS sequence"/>
</dbReference>
<feature type="compositionally biased region" description="Gly residues" evidence="1">
    <location>
        <begin position="597"/>
        <end position="623"/>
    </location>
</feature>
<keyword evidence="4" id="KW-1185">Reference proteome</keyword>
<feature type="compositionally biased region" description="Polar residues" evidence="1">
    <location>
        <begin position="494"/>
        <end position="523"/>
    </location>
</feature>
<reference evidence="3 4" key="1">
    <citation type="journal article" date="2019" name="Nat. Ecol. Evol.">
        <title>Megaphylogeny resolves global patterns of mushroom evolution.</title>
        <authorList>
            <person name="Varga T."/>
            <person name="Krizsan K."/>
            <person name="Foldi C."/>
            <person name="Dima B."/>
            <person name="Sanchez-Garcia M."/>
            <person name="Sanchez-Ramirez S."/>
            <person name="Szollosi G.J."/>
            <person name="Szarkandi J.G."/>
            <person name="Papp V."/>
            <person name="Albert L."/>
            <person name="Andreopoulos W."/>
            <person name="Angelini C."/>
            <person name="Antonin V."/>
            <person name="Barry K.W."/>
            <person name="Bougher N.L."/>
            <person name="Buchanan P."/>
            <person name="Buyck B."/>
            <person name="Bense V."/>
            <person name="Catcheside P."/>
            <person name="Chovatia M."/>
            <person name="Cooper J."/>
            <person name="Damon W."/>
            <person name="Desjardin D."/>
            <person name="Finy P."/>
            <person name="Geml J."/>
            <person name="Haridas S."/>
            <person name="Hughes K."/>
            <person name="Justo A."/>
            <person name="Karasinski D."/>
            <person name="Kautmanova I."/>
            <person name="Kiss B."/>
            <person name="Kocsube S."/>
            <person name="Kotiranta H."/>
            <person name="LaButti K.M."/>
            <person name="Lechner B.E."/>
            <person name="Liimatainen K."/>
            <person name="Lipzen A."/>
            <person name="Lukacs Z."/>
            <person name="Mihaltcheva S."/>
            <person name="Morgado L.N."/>
            <person name="Niskanen T."/>
            <person name="Noordeloos M.E."/>
            <person name="Ohm R.A."/>
            <person name="Ortiz-Santana B."/>
            <person name="Ovrebo C."/>
            <person name="Racz N."/>
            <person name="Riley R."/>
            <person name="Savchenko A."/>
            <person name="Shiryaev A."/>
            <person name="Soop K."/>
            <person name="Spirin V."/>
            <person name="Szebenyi C."/>
            <person name="Tomsovsky M."/>
            <person name="Tulloss R.E."/>
            <person name="Uehling J."/>
            <person name="Grigoriev I.V."/>
            <person name="Vagvolgyi C."/>
            <person name="Papp T."/>
            <person name="Martin F.M."/>
            <person name="Miettinen O."/>
            <person name="Hibbett D.S."/>
            <person name="Nagy L.G."/>
        </authorList>
    </citation>
    <scope>NUCLEOTIDE SEQUENCE [LARGE SCALE GENOMIC DNA]</scope>
    <source>
        <strain evidence="3 4">CBS 962.96</strain>
    </source>
</reference>
<feature type="compositionally biased region" description="Polar residues" evidence="1">
    <location>
        <begin position="151"/>
        <end position="165"/>
    </location>
</feature>
<dbReference type="GO" id="GO:0046856">
    <property type="term" value="P:phosphatidylinositol dephosphorylation"/>
    <property type="evidence" value="ECO:0007669"/>
    <property type="project" value="InterPro"/>
</dbReference>
<name>A0A4S8L4M8_DENBC</name>
<protein>
    <recommendedName>
        <fullName evidence="2">Inositol polyphosphate-related phosphatase domain-containing protein</fullName>
    </recommendedName>
</protein>
<organism evidence="3 4">
    <name type="scientific">Dendrothele bispora (strain CBS 962.96)</name>
    <dbReference type="NCBI Taxonomy" id="1314807"/>
    <lineage>
        <taxon>Eukaryota</taxon>
        <taxon>Fungi</taxon>
        <taxon>Dikarya</taxon>
        <taxon>Basidiomycota</taxon>
        <taxon>Agaricomycotina</taxon>
        <taxon>Agaricomycetes</taxon>
        <taxon>Agaricomycetidae</taxon>
        <taxon>Agaricales</taxon>
        <taxon>Agaricales incertae sedis</taxon>
        <taxon>Dendrothele</taxon>
    </lineage>
</organism>
<accession>A0A4S8L4M8</accession>
<evidence type="ECO:0000259" key="2">
    <source>
        <dbReference type="SMART" id="SM00128"/>
    </source>
</evidence>
<dbReference type="Gene3D" id="3.60.10.10">
    <property type="entry name" value="Endonuclease/exonuclease/phosphatase"/>
    <property type="match status" value="1"/>
</dbReference>
<feature type="compositionally biased region" description="Polar residues" evidence="1">
    <location>
        <begin position="213"/>
        <end position="223"/>
    </location>
</feature>